<comment type="subcellular location">
    <subcellularLocation>
        <location evidence="2">Chromosome</location>
    </subcellularLocation>
    <subcellularLocation>
        <location evidence="1">Nucleus</location>
    </subcellularLocation>
</comment>
<reference evidence="13" key="1">
    <citation type="submission" date="2020-06" db="EMBL/GenBank/DDBJ databases">
        <authorList>
            <person name="Ji K."/>
            <person name="Li J."/>
        </authorList>
    </citation>
    <scope>NUCLEOTIDE SEQUENCE</scope>
    <source>
        <strain evidence="13">JKM2019</strain>
        <tissue evidence="13">Whole body</tissue>
    </source>
</reference>
<comment type="similarity">
    <text evidence="3">Belongs to the CND1 (condensin subunit 1) family.</text>
</comment>
<dbReference type="GO" id="GO:0000796">
    <property type="term" value="C:condensin complex"/>
    <property type="evidence" value="ECO:0007669"/>
    <property type="project" value="TreeGrafter"/>
</dbReference>
<feature type="domain" description="Condensin complex subunit 1 C-terminal" evidence="11">
    <location>
        <begin position="1246"/>
        <end position="1406"/>
    </location>
</feature>
<evidence type="ECO:0000256" key="4">
    <source>
        <dbReference type="ARBA" id="ARBA00022454"/>
    </source>
</evidence>
<dbReference type="InterPro" id="IPR024324">
    <property type="entry name" value="Condensin_cplx_su1_N"/>
</dbReference>
<dbReference type="GO" id="GO:0051301">
    <property type="term" value="P:cell division"/>
    <property type="evidence" value="ECO:0007669"/>
    <property type="project" value="UniProtKB-KW"/>
</dbReference>
<accession>A0A9D4P0C0</accession>
<keyword evidence="4" id="KW-0158">Chromosome</keyword>
<dbReference type="GO" id="GO:0000779">
    <property type="term" value="C:condensed chromosome, centromeric region"/>
    <property type="evidence" value="ECO:0007669"/>
    <property type="project" value="TreeGrafter"/>
</dbReference>
<comment type="caution">
    <text evidence="13">The sequence shown here is derived from an EMBL/GenBank/DDBJ whole genome shotgun (WGS) entry which is preliminary data.</text>
</comment>
<dbReference type="GO" id="GO:0010032">
    <property type="term" value="P:meiotic chromosome condensation"/>
    <property type="evidence" value="ECO:0007669"/>
    <property type="project" value="TreeGrafter"/>
</dbReference>
<keyword evidence="5" id="KW-0132">Cell division</keyword>
<dbReference type="EMBL" id="SDOV01000004">
    <property type="protein sequence ID" value="KAH7642431.1"/>
    <property type="molecule type" value="Genomic_DNA"/>
</dbReference>
<sequence>MTIEQYFTFRIPDRLEELEDRENFPNFYSVNLTVRNPAELSSRIVEAERRFKSQGPDFILETFDYFYFVIKFFKDVDIEVRNQAWILLNRSMFSLHSQLNQFVNENFHIDQRRTQQNKLQMIVFAFVMLSELFEDDSNVELEDNRNRKKKNKSTKCSKIYQDSKHQAISTMLQLFSLRLDRVFETSHFLSNFVNITTRWIYKIIENSMAFRLRSSVYFNNICEMITIALDRYQHGINYCMKIIEMLQSKESSSGILSDLVAYNIKRLPHLFIVHDIVEQIKSMDINILSKDNSAPRALSTFLIELGKKCTDIMFKHISDLFDFLEQDSYWLRNATLEIIATIIINKFALPTVFKDVHIKNKLLDKLEEHIHDITSYTRSRVLQLWCQLAEHGAIPIERLLSVIDLIIGRLDDKSCFVRKNAIHFLTIMLKENTFNMMNKKDMIKLMEKTQSLSNQFKEQLIELIERHQQETQTLISDTSGDSSTYNEDDNTIETNITENHEHVPQTQKDNRKRKSEEYAKLFSKKPKNDTSLIETLAADWVKLEKPFHDFWKLHGLEMKEKLKNISFPNDLPQDNLEKGFEYFRSLFTNSQFEEALIALFSLKSLYPNEPLFQLKASDCHDQDDSDDDDNVVGFSNDNDEDGCDERKNNATFSEADGLFLSAMTNFKSNLKTKLSYELTLAKQVFLAPLIDFGNLNIDQETGSQKQMIEKILSDETGDVIAKNITVSPETIERECKKIKQYETLVERLKLAINITNAISESIPTICVLLNSRNVTDIQEAISFFTYAYRMEIDNAMFGIQKMLKLIFNREKSIRDALMEAFTEIYLNHSPNEEKTRKEDLPDIKSIHYMEVKHLSNMILKLNQGELICAEAVIKELYVAQKFNQIHLQILWERYAKKYSKITDEDSRAALIIIGMLASAQPSLIRNESNLNNIISISLEPPHCYDHRFVADTCEVLMKTFKMPQTELMERFFKLPPDHLLFIRLRSIMAESITNIDSKYWLRMSSTVIKVTYFLADKPDSIISQIIQDCYRNIFNKAKLPEFQQHQNSQESTNDASDSSAAHITSQNHIIVHIDDVMISRFISMLGDVAINILIHLDLHLMKELKIRQYIKEKEKTSKASNHLSRRVNDNSSVLNGSRNSEATNFTFDDEDDEMDDMIGPNNDDPYQENIFKICNESVLFDNGILKKFIPLIERISTDYEGNCFSYCLRQSASLSMAKFMALSLNYTRKNRATLADILEKSKDGDIRSNAIISFGDLLVRFPNEMEHFTGKIFGCLTDDNFQVKNNALIVLTRLILADMIKPKGHISKIAQLVTDDDASISSSARLFFVELGKKNNVYIYNYLPDIISNLSGVNGMEEEKFQDMIKFLFELLEKTRNTESLVAKLCHRFSNTTDERIWRDLSYCLSQLQYNDRAMINLMNNFSFFANTLYCDIIFANFMAILNNARKNGTIKSESKVMLDEMESRMKEIRTKSKSNDEQNGNVNDENGEQQICGQDENAANNKQTVSVPESDVHKGKRTRTVIKKQPSRLNNNTTTNKKKAKSSIPIKIEAKRTDLRQSKRVRRRIICEDDSNDDDENGDQYVFN</sequence>
<evidence type="ECO:0000256" key="2">
    <source>
        <dbReference type="ARBA" id="ARBA00004286"/>
    </source>
</evidence>
<evidence type="ECO:0000313" key="13">
    <source>
        <dbReference type="EMBL" id="KAH7642431.1"/>
    </source>
</evidence>
<evidence type="ECO:0000256" key="1">
    <source>
        <dbReference type="ARBA" id="ARBA00004123"/>
    </source>
</evidence>
<evidence type="ECO:0000256" key="5">
    <source>
        <dbReference type="ARBA" id="ARBA00022618"/>
    </source>
</evidence>
<protein>
    <submittedName>
        <fullName evidence="13">Condensin complex subunit 1-like protein</fullName>
    </submittedName>
</protein>
<evidence type="ECO:0000259" key="12">
    <source>
        <dbReference type="Pfam" id="PF12922"/>
    </source>
</evidence>
<feature type="region of interest" description="Disordered" evidence="10">
    <location>
        <begin position="1470"/>
        <end position="1489"/>
    </location>
</feature>
<keyword evidence="8" id="KW-0539">Nucleus</keyword>
<feature type="region of interest" description="Disordered" evidence="10">
    <location>
        <begin position="495"/>
        <end position="514"/>
    </location>
</feature>
<dbReference type="Proteomes" id="UP000828236">
    <property type="component" value="Unassembled WGS sequence"/>
</dbReference>
<dbReference type="SUPFAM" id="SSF48371">
    <property type="entry name" value="ARM repeat"/>
    <property type="match status" value="1"/>
</dbReference>
<evidence type="ECO:0000256" key="7">
    <source>
        <dbReference type="ARBA" id="ARBA00023067"/>
    </source>
</evidence>
<evidence type="ECO:0000256" key="6">
    <source>
        <dbReference type="ARBA" id="ARBA00022776"/>
    </source>
</evidence>
<keyword evidence="6" id="KW-0498">Mitosis</keyword>
<dbReference type="PANTHER" id="PTHR14222:SF2">
    <property type="entry name" value="CONDENSIN COMPLEX SUBUNIT 1"/>
    <property type="match status" value="1"/>
</dbReference>
<evidence type="ECO:0000256" key="9">
    <source>
        <dbReference type="ARBA" id="ARBA00023306"/>
    </source>
</evidence>
<evidence type="ECO:0000256" key="8">
    <source>
        <dbReference type="ARBA" id="ARBA00023242"/>
    </source>
</evidence>
<feature type="region of interest" description="Disordered" evidence="10">
    <location>
        <begin position="1497"/>
        <end position="1519"/>
    </location>
</feature>
<evidence type="ECO:0000256" key="10">
    <source>
        <dbReference type="SAM" id="MobiDB-lite"/>
    </source>
</evidence>
<feature type="region of interest" description="Disordered" evidence="10">
    <location>
        <begin position="618"/>
        <end position="640"/>
    </location>
</feature>
<dbReference type="InterPro" id="IPR026971">
    <property type="entry name" value="CND1/NCAPD3"/>
</dbReference>
<dbReference type="InterPro" id="IPR032682">
    <property type="entry name" value="Cnd1_C"/>
</dbReference>
<dbReference type="PANTHER" id="PTHR14222">
    <property type="entry name" value="CONDENSIN"/>
    <property type="match status" value="1"/>
</dbReference>
<keyword evidence="9" id="KW-0131">Cell cycle</keyword>
<dbReference type="GO" id="GO:0042393">
    <property type="term" value="F:histone binding"/>
    <property type="evidence" value="ECO:0007669"/>
    <property type="project" value="TreeGrafter"/>
</dbReference>
<feature type="domain" description="Condensin complex subunit 1 N-terminal" evidence="12">
    <location>
        <begin position="80"/>
        <end position="236"/>
    </location>
</feature>
<dbReference type="PIRSF" id="PIRSF017127">
    <property type="entry name" value="Condensin_D2"/>
    <property type="match status" value="1"/>
</dbReference>
<evidence type="ECO:0000259" key="11">
    <source>
        <dbReference type="Pfam" id="PF12717"/>
    </source>
</evidence>
<dbReference type="Pfam" id="PF12922">
    <property type="entry name" value="Cnd1_N"/>
    <property type="match status" value="1"/>
</dbReference>
<evidence type="ECO:0000256" key="3">
    <source>
        <dbReference type="ARBA" id="ARBA00009606"/>
    </source>
</evidence>
<feature type="compositionally biased region" description="Polar residues" evidence="10">
    <location>
        <begin position="1497"/>
        <end position="1508"/>
    </location>
</feature>
<dbReference type="Pfam" id="PF12717">
    <property type="entry name" value="Cnd1"/>
    <property type="match status" value="1"/>
</dbReference>
<dbReference type="GO" id="GO:0007076">
    <property type="term" value="P:mitotic chromosome condensation"/>
    <property type="evidence" value="ECO:0007669"/>
    <property type="project" value="InterPro"/>
</dbReference>
<dbReference type="OrthoDB" id="436262at2759"/>
<dbReference type="InterPro" id="IPR007673">
    <property type="entry name" value="Condensin_cplx_su1"/>
</dbReference>
<gene>
    <name evidence="13" type="ORF">HUG17_5476</name>
</gene>
<dbReference type="InterPro" id="IPR016024">
    <property type="entry name" value="ARM-type_fold"/>
</dbReference>
<organism evidence="13">
    <name type="scientific">Dermatophagoides farinae</name>
    <name type="common">American house dust mite</name>
    <dbReference type="NCBI Taxonomy" id="6954"/>
    <lineage>
        <taxon>Eukaryota</taxon>
        <taxon>Metazoa</taxon>
        <taxon>Ecdysozoa</taxon>
        <taxon>Arthropoda</taxon>
        <taxon>Chelicerata</taxon>
        <taxon>Arachnida</taxon>
        <taxon>Acari</taxon>
        <taxon>Acariformes</taxon>
        <taxon>Sarcoptiformes</taxon>
        <taxon>Astigmata</taxon>
        <taxon>Psoroptidia</taxon>
        <taxon>Analgoidea</taxon>
        <taxon>Pyroglyphidae</taxon>
        <taxon>Dermatophagoidinae</taxon>
        <taxon>Dermatophagoides</taxon>
    </lineage>
</organism>
<dbReference type="GO" id="GO:0005634">
    <property type="term" value="C:nucleus"/>
    <property type="evidence" value="ECO:0007669"/>
    <property type="project" value="UniProtKB-SubCell"/>
</dbReference>
<dbReference type="InterPro" id="IPR011989">
    <property type="entry name" value="ARM-like"/>
</dbReference>
<feature type="compositionally biased region" description="Polar residues" evidence="10">
    <location>
        <begin position="1478"/>
        <end position="1489"/>
    </location>
</feature>
<proteinExistence type="inferred from homology"/>
<name>A0A9D4P0C0_DERFA</name>
<keyword evidence="7" id="KW-0226">DNA condensation</keyword>
<reference evidence="13" key="2">
    <citation type="journal article" date="2021" name="World Allergy Organ. J.">
        <title>Chromosome-level assembly of Dermatophagoides farinae genome and transcriptome reveals two novel allergens Der f 37 and Der f 39.</title>
        <authorList>
            <person name="Chen J."/>
            <person name="Cai Z."/>
            <person name="Fan D."/>
            <person name="Hu J."/>
            <person name="Hou Y."/>
            <person name="He Y."/>
            <person name="Zhang Z."/>
            <person name="Zhao Z."/>
            <person name="Gao P."/>
            <person name="Hu W."/>
            <person name="Sun J."/>
            <person name="Li J."/>
            <person name="Ji K."/>
        </authorList>
    </citation>
    <scope>NUCLEOTIDE SEQUENCE</scope>
    <source>
        <strain evidence="13">JKM2019</strain>
    </source>
</reference>
<dbReference type="Gene3D" id="1.25.10.10">
    <property type="entry name" value="Leucine-rich Repeat Variant"/>
    <property type="match status" value="2"/>
</dbReference>